<feature type="transmembrane region" description="Helical" evidence="5">
    <location>
        <begin position="109"/>
        <end position="133"/>
    </location>
</feature>
<evidence type="ECO:0000313" key="7">
    <source>
        <dbReference type="Proteomes" id="UP000603434"/>
    </source>
</evidence>
<evidence type="ECO:0000256" key="2">
    <source>
        <dbReference type="ARBA" id="ARBA00022692"/>
    </source>
</evidence>
<dbReference type="EMBL" id="JACNJH010000069">
    <property type="protein sequence ID" value="MBC8360146.1"/>
    <property type="molecule type" value="Genomic_DNA"/>
</dbReference>
<keyword evidence="3 5" id="KW-1133">Transmembrane helix</keyword>
<dbReference type="GO" id="GO:0033281">
    <property type="term" value="C:TAT protein transport complex"/>
    <property type="evidence" value="ECO:0007669"/>
    <property type="project" value="UniProtKB-UniRule"/>
</dbReference>
<proteinExistence type="inferred from homology"/>
<comment type="subcellular location">
    <subcellularLocation>
        <location evidence="5">Cell membrane</location>
        <topology evidence="5">Multi-pass membrane protein</topology>
    </subcellularLocation>
    <subcellularLocation>
        <location evidence="1">Membrane</location>
        <topology evidence="1">Multi-pass membrane protein</topology>
    </subcellularLocation>
</comment>
<dbReference type="GO" id="GO:0065002">
    <property type="term" value="P:intracellular protein transmembrane transport"/>
    <property type="evidence" value="ECO:0007669"/>
    <property type="project" value="TreeGrafter"/>
</dbReference>
<feature type="transmembrane region" description="Helical" evidence="5">
    <location>
        <begin position="153"/>
        <end position="178"/>
    </location>
</feature>
<keyword evidence="4 5" id="KW-0472">Membrane</keyword>
<dbReference type="GO" id="GO:0009977">
    <property type="term" value="F:proton motive force dependent protein transmembrane transporter activity"/>
    <property type="evidence" value="ECO:0007669"/>
    <property type="project" value="TreeGrafter"/>
</dbReference>
<protein>
    <recommendedName>
        <fullName evidence="5">Sec-independent protein translocase protein TatC</fullName>
    </recommendedName>
</protein>
<gene>
    <name evidence="5" type="primary">tatC</name>
    <name evidence="6" type="ORF">H8E23_01945</name>
</gene>
<keyword evidence="5" id="KW-0653">Protein transport</keyword>
<sequence length="242" mass="26733">MNTSSRSAVDLQRILASMETMRHKLIRIGVLVLLLSAGGYLTAGRVLGYLQKATGAHLVAYGLPDAFIGYLTVSLAIGLAAALPFILYEMLAMVSRQFPEFSGRMRLGFWLVSVALFYLGVFFCLSITLPYGSRFLLDFETDRIKAIISVRKFIDFCLVFTYGFGLIFELPVVMVLLGKLGLVDVEKLSGCRRYAILVITIVSAILTPTPDVFNLALMAVPLYLLFEVGIIGMRIGRKRIDG</sequence>
<evidence type="ECO:0000313" key="6">
    <source>
        <dbReference type="EMBL" id="MBC8360146.1"/>
    </source>
</evidence>
<evidence type="ECO:0000256" key="3">
    <source>
        <dbReference type="ARBA" id="ARBA00022989"/>
    </source>
</evidence>
<feature type="transmembrane region" description="Helical" evidence="5">
    <location>
        <begin position="67"/>
        <end position="88"/>
    </location>
</feature>
<evidence type="ECO:0000256" key="5">
    <source>
        <dbReference type="HAMAP-Rule" id="MF_00902"/>
    </source>
</evidence>
<comment type="caution">
    <text evidence="6">The sequence shown here is derived from an EMBL/GenBank/DDBJ whole genome shotgun (WGS) entry which is preliminary data.</text>
</comment>
<dbReference type="PANTHER" id="PTHR30371">
    <property type="entry name" value="SEC-INDEPENDENT PROTEIN TRANSLOCASE PROTEIN TATC"/>
    <property type="match status" value="1"/>
</dbReference>
<dbReference type="GO" id="GO:0043953">
    <property type="term" value="P:protein transport by the Tat complex"/>
    <property type="evidence" value="ECO:0007669"/>
    <property type="project" value="UniProtKB-UniRule"/>
</dbReference>
<organism evidence="6 7">
    <name type="scientific">Candidatus Desulfatibia profunda</name>
    <dbReference type="NCBI Taxonomy" id="2841695"/>
    <lineage>
        <taxon>Bacteria</taxon>
        <taxon>Pseudomonadati</taxon>
        <taxon>Thermodesulfobacteriota</taxon>
        <taxon>Desulfobacteria</taxon>
        <taxon>Desulfobacterales</taxon>
        <taxon>Desulfobacterales incertae sedis</taxon>
        <taxon>Candidatus Desulfatibia</taxon>
    </lineage>
</organism>
<comment type="similarity">
    <text evidence="5">Belongs to the TatC family.</text>
</comment>
<reference evidence="6 7" key="1">
    <citation type="submission" date="2020-08" db="EMBL/GenBank/DDBJ databases">
        <title>Bridging the membrane lipid divide: bacteria of the FCB group superphylum have the potential to synthesize archaeal ether lipids.</title>
        <authorList>
            <person name="Villanueva L."/>
            <person name="Von Meijenfeldt F.A.B."/>
            <person name="Westbye A.B."/>
            <person name="Yadav S."/>
            <person name="Hopmans E.C."/>
            <person name="Dutilh B.E."/>
            <person name="Sinninghe Damste J.S."/>
        </authorList>
    </citation>
    <scope>NUCLEOTIDE SEQUENCE [LARGE SCALE GENOMIC DNA]</scope>
    <source>
        <strain evidence="6">NIOZ-UU30</strain>
    </source>
</reference>
<evidence type="ECO:0000256" key="1">
    <source>
        <dbReference type="ARBA" id="ARBA00004141"/>
    </source>
</evidence>
<dbReference type="Pfam" id="PF00902">
    <property type="entry name" value="TatC"/>
    <property type="match status" value="1"/>
</dbReference>
<dbReference type="InterPro" id="IPR002033">
    <property type="entry name" value="TatC"/>
</dbReference>
<feature type="transmembrane region" description="Helical" evidence="5">
    <location>
        <begin position="190"/>
        <end position="206"/>
    </location>
</feature>
<name>A0A8J6NNZ6_9BACT</name>
<keyword evidence="5" id="KW-0811">Translocation</keyword>
<dbReference type="HAMAP" id="MF_00902">
    <property type="entry name" value="TatC"/>
    <property type="match status" value="1"/>
</dbReference>
<dbReference type="PRINTS" id="PR01840">
    <property type="entry name" value="TATCFAMILY"/>
</dbReference>
<dbReference type="AlphaFoldDB" id="A0A8J6NNZ6"/>
<dbReference type="Proteomes" id="UP000603434">
    <property type="component" value="Unassembled WGS sequence"/>
</dbReference>
<keyword evidence="5" id="KW-0813">Transport</keyword>
<evidence type="ECO:0000256" key="4">
    <source>
        <dbReference type="ARBA" id="ARBA00023136"/>
    </source>
</evidence>
<comment type="function">
    <text evidence="5">Part of the twin-arginine translocation (Tat) system that transports large folded proteins containing a characteristic twin-arginine motif in their signal peptide across membranes.</text>
</comment>
<feature type="transmembrane region" description="Helical" evidence="5">
    <location>
        <begin position="25"/>
        <end position="47"/>
    </location>
</feature>
<keyword evidence="2 5" id="KW-0812">Transmembrane</keyword>
<dbReference type="PANTHER" id="PTHR30371:SF0">
    <property type="entry name" value="SEC-INDEPENDENT PROTEIN TRANSLOCASE PROTEIN TATC, CHLOROPLASTIC-RELATED"/>
    <property type="match status" value="1"/>
</dbReference>
<keyword evidence="5" id="KW-1003">Cell membrane</keyword>
<comment type="subunit">
    <text evidence="5">Forms a complex with TatA.</text>
</comment>
<feature type="transmembrane region" description="Helical" evidence="5">
    <location>
        <begin position="212"/>
        <end position="233"/>
    </location>
</feature>
<accession>A0A8J6NNZ6</accession>